<protein>
    <recommendedName>
        <fullName evidence="16">Nucleoside diphosphate kinase</fullName>
        <ecNumber evidence="16">2.7.4.6</ecNumber>
    </recommendedName>
</protein>
<keyword evidence="12" id="KW-0546">Nucleotide metabolism</keyword>
<dbReference type="GO" id="GO:0006183">
    <property type="term" value="P:GTP biosynthetic process"/>
    <property type="evidence" value="ECO:0007669"/>
    <property type="project" value="InterPro"/>
</dbReference>
<comment type="catalytic activity">
    <reaction evidence="1 16">
        <text>a 2'-deoxyribonucleoside 5'-diphosphate + ATP = a 2'-deoxyribonucleoside 5'-triphosphate + ADP</text>
        <dbReference type="Rhea" id="RHEA:44640"/>
        <dbReference type="ChEBI" id="CHEBI:30616"/>
        <dbReference type="ChEBI" id="CHEBI:61560"/>
        <dbReference type="ChEBI" id="CHEBI:73316"/>
        <dbReference type="ChEBI" id="CHEBI:456216"/>
        <dbReference type="EC" id="2.7.4.6"/>
    </reaction>
</comment>
<evidence type="ECO:0000256" key="12">
    <source>
        <dbReference type="ARBA" id="ARBA00023080"/>
    </source>
</evidence>
<comment type="catalytic activity">
    <reaction evidence="2">
        <text>a ribonucleoside 5'-diphosphate + ATP = a ribonucleoside 5'-triphosphate + ADP</text>
        <dbReference type="Rhea" id="RHEA:18113"/>
        <dbReference type="ChEBI" id="CHEBI:30616"/>
        <dbReference type="ChEBI" id="CHEBI:57930"/>
        <dbReference type="ChEBI" id="CHEBI:61557"/>
        <dbReference type="ChEBI" id="CHEBI:456216"/>
        <dbReference type="EC" id="2.7.4.6"/>
    </reaction>
</comment>
<dbReference type="GO" id="GO:0005758">
    <property type="term" value="C:mitochondrial intermembrane space"/>
    <property type="evidence" value="ECO:0007669"/>
    <property type="project" value="UniProtKB-SubCell"/>
</dbReference>
<dbReference type="PROSITE" id="PS51374">
    <property type="entry name" value="NDPK_LIKE"/>
    <property type="match status" value="1"/>
</dbReference>
<evidence type="ECO:0000256" key="7">
    <source>
        <dbReference type="ARBA" id="ARBA00022723"/>
    </source>
</evidence>
<dbReference type="GO" id="GO:0004550">
    <property type="term" value="F:nucleoside diphosphate kinase activity"/>
    <property type="evidence" value="ECO:0007669"/>
    <property type="project" value="UniProtKB-EC"/>
</dbReference>
<evidence type="ECO:0000256" key="5">
    <source>
        <dbReference type="ARBA" id="ARBA00008142"/>
    </source>
</evidence>
<keyword evidence="19" id="KW-1185">Reference proteome</keyword>
<gene>
    <name evidence="18" type="primary">NME4</name>
</gene>
<dbReference type="SUPFAM" id="SSF54919">
    <property type="entry name" value="Nucleoside diphosphate kinase, NDK"/>
    <property type="match status" value="1"/>
</dbReference>
<dbReference type="GO" id="GO:0005759">
    <property type="term" value="C:mitochondrial matrix"/>
    <property type="evidence" value="ECO:0007669"/>
    <property type="project" value="UniProtKB-SubCell"/>
</dbReference>
<reference evidence="18" key="1">
    <citation type="submission" date="2015-11" db="EMBL/GenBank/DDBJ databases">
        <authorList>
            <consortium name="International Coturnix japonica Genome Analysis Consortium"/>
            <person name="Warren W."/>
            <person name="Burt D.W."/>
            <person name="Antin P.B."/>
            <person name="Lanford R."/>
            <person name="Gros J."/>
            <person name="Wilson R.K."/>
        </authorList>
    </citation>
    <scope>NUCLEOTIDE SEQUENCE [LARGE SCALE GENOMIC DNA]</scope>
</reference>
<dbReference type="EC" id="2.7.4.6" evidence="16"/>
<evidence type="ECO:0000256" key="16">
    <source>
        <dbReference type="RuleBase" id="RU004013"/>
    </source>
</evidence>
<dbReference type="GeneTree" id="ENSGT00940000160286"/>
<dbReference type="InterPro" id="IPR034907">
    <property type="entry name" value="NDK-like_dom"/>
</dbReference>
<dbReference type="PANTHER" id="PTHR11349">
    <property type="entry name" value="NUCLEOSIDE DIPHOSPHATE KINASE"/>
    <property type="match status" value="1"/>
</dbReference>
<dbReference type="FunFam" id="3.30.70.141:FF:000017">
    <property type="entry name" value="Nucleoside diphosphate kinase"/>
    <property type="match status" value="1"/>
</dbReference>
<name>A0A8C2YEQ8_COTJA</name>
<sequence>MGSLGRCLARGLLRGQPGIRRSFGPPRCYGSAPPELREQTLVLVKPDAVQRRLVGDVIGRFERRGFKLVAMKLLQADRGLLDQHYQHLQQKPFYPALLAYMTSGPLVAMVSSSGDHPGGPHPIGELTAPSLHRNVVHASDSVETALKEIGFWFQRDELVAWECGDSQYTYGP</sequence>
<reference evidence="18" key="3">
    <citation type="submission" date="2025-09" db="UniProtKB">
        <authorList>
            <consortium name="Ensembl"/>
        </authorList>
    </citation>
    <scope>IDENTIFICATION</scope>
</reference>
<dbReference type="Proteomes" id="UP000694412">
    <property type="component" value="Chromosome 14"/>
</dbReference>
<reference evidence="18" key="2">
    <citation type="submission" date="2025-08" db="UniProtKB">
        <authorList>
            <consortium name="Ensembl"/>
        </authorList>
    </citation>
    <scope>IDENTIFICATION</scope>
</reference>
<dbReference type="Pfam" id="PF00334">
    <property type="entry name" value="NDK"/>
    <property type="match status" value="2"/>
</dbReference>
<evidence type="ECO:0000256" key="4">
    <source>
        <dbReference type="ARBA" id="ARBA00004305"/>
    </source>
</evidence>
<keyword evidence="10 16" id="KW-0067">ATP-binding</keyword>
<keyword evidence="8 16" id="KW-0547">Nucleotide-binding</keyword>
<keyword evidence="7" id="KW-0479">Metal-binding</keyword>
<keyword evidence="6 16" id="KW-0808">Transferase</keyword>
<keyword evidence="11" id="KW-0460">Magnesium</keyword>
<evidence type="ECO:0000256" key="6">
    <source>
        <dbReference type="ARBA" id="ARBA00022679"/>
    </source>
</evidence>
<organism evidence="18 19">
    <name type="scientific">Coturnix japonica</name>
    <name type="common">Japanese quail</name>
    <name type="synonym">Coturnix coturnix japonica</name>
    <dbReference type="NCBI Taxonomy" id="93934"/>
    <lineage>
        <taxon>Eukaryota</taxon>
        <taxon>Metazoa</taxon>
        <taxon>Chordata</taxon>
        <taxon>Craniata</taxon>
        <taxon>Vertebrata</taxon>
        <taxon>Euteleostomi</taxon>
        <taxon>Archelosauria</taxon>
        <taxon>Archosauria</taxon>
        <taxon>Dinosauria</taxon>
        <taxon>Saurischia</taxon>
        <taxon>Theropoda</taxon>
        <taxon>Coelurosauria</taxon>
        <taxon>Aves</taxon>
        <taxon>Neognathae</taxon>
        <taxon>Galloanserae</taxon>
        <taxon>Galliformes</taxon>
        <taxon>Phasianidae</taxon>
        <taxon>Perdicinae</taxon>
        <taxon>Coturnix</taxon>
    </lineage>
</organism>
<feature type="domain" description="Nucleoside diphosphate kinase-like" evidence="17">
    <location>
        <begin position="37"/>
        <end position="160"/>
    </location>
</feature>
<dbReference type="GO" id="GO:0006228">
    <property type="term" value="P:UTP biosynthetic process"/>
    <property type="evidence" value="ECO:0007669"/>
    <property type="project" value="InterPro"/>
</dbReference>
<evidence type="ECO:0000256" key="9">
    <source>
        <dbReference type="ARBA" id="ARBA00022777"/>
    </source>
</evidence>
<evidence type="ECO:0000256" key="14">
    <source>
        <dbReference type="PROSITE-ProRule" id="PRU00706"/>
    </source>
</evidence>
<comment type="subcellular location">
    <subcellularLocation>
        <location evidence="13">Mitochondrion intermembrane space</location>
        <topology evidence="13">Peripheral membrane protein</topology>
    </subcellularLocation>
    <subcellularLocation>
        <location evidence="4">Mitochondrion matrix</location>
    </subcellularLocation>
</comment>
<evidence type="ECO:0000256" key="13">
    <source>
        <dbReference type="ARBA" id="ARBA00060410"/>
    </source>
</evidence>
<dbReference type="InterPro" id="IPR001564">
    <property type="entry name" value="Nucleoside_diP_kinase"/>
</dbReference>
<dbReference type="Ensembl" id="ENSCJPT00005029064.1">
    <property type="protein sequence ID" value="ENSCJPP00005021132.1"/>
    <property type="gene ID" value="ENSCJPG00005016910.1"/>
</dbReference>
<dbReference type="AlphaFoldDB" id="A0A8C2YEQ8"/>
<keyword evidence="9 16" id="KW-0418">Kinase</keyword>
<accession>A0A8C2YEQ8</accession>
<dbReference type="SMART" id="SM00562">
    <property type="entry name" value="NDK"/>
    <property type="match status" value="1"/>
</dbReference>
<proteinExistence type="inferred from homology"/>
<dbReference type="GO" id="GO:0005524">
    <property type="term" value="F:ATP binding"/>
    <property type="evidence" value="ECO:0007669"/>
    <property type="project" value="UniProtKB-KW"/>
</dbReference>
<evidence type="ECO:0000313" key="19">
    <source>
        <dbReference type="Proteomes" id="UP000694412"/>
    </source>
</evidence>
<evidence type="ECO:0000313" key="18">
    <source>
        <dbReference type="Ensembl" id="ENSCJPP00005021132.1"/>
    </source>
</evidence>
<dbReference type="GO" id="GO:0046872">
    <property type="term" value="F:metal ion binding"/>
    <property type="evidence" value="ECO:0007669"/>
    <property type="project" value="UniProtKB-KW"/>
</dbReference>
<dbReference type="GO" id="GO:0006241">
    <property type="term" value="P:CTP biosynthetic process"/>
    <property type="evidence" value="ECO:0007669"/>
    <property type="project" value="InterPro"/>
</dbReference>
<evidence type="ECO:0000256" key="3">
    <source>
        <dbReference type="ARBA" id="ARBA00001946"/>
    </source>
</evidence>
<dbReference type="InterPro" id="IPR023005">
    <property type="entry name" value="Nucleoside_diP_kinase_AS"/>
</dbReference>
<dbReference type="CDD" id="cd04413">
    <property type="entry name" value="NDPk_I"/>
    <property type="match status" value="1"/>
</dbReference>
<evidence type="ECO:0000256" key="15">
    <source>
        <dbReference type="RuleBase" id="RU004011"/>
    </source>
</evidence>
<evidence type="ECO:0000256" key="10">
    <source>
        <dbReference type="ARBA" id="ARBA00022840"/>
    </source>
</evidence>
<evidence type="ECO:0000256" key="1">
    <source>
        <dbReference type="ARBA" id="ARBA00000082"/>
    </source>
</evidence>
<evidence type="ECO:0000256" key="2">
    <source>
        <dbReference type="ARBA" id="ARBA00000937"/>
    </source>
</evidence>
<evidence type="ECO:0000259" key="17">
    <source>
        <dbReference type="SMART" id="SM00562"/>
    </source>
</evidence>
<evidence type="ECO:0000256" key="11">
    <source>
        <dbReference type="ARBA" id="ARBA00022842"/>
    </source>
</evidence>
<dbReference type="PROSITE" id="PS00469">
    <property type="entry name" value="NDPK"/>
    <property type="match status" value="1"/>
</dbReference>
<dbReference type="PRINTS" id="PR01243">
    <property type="entry name" value="NUCDPKINASE"/>
</dbReference>
<dbReference type="Gene3D" id="3.30.70.141">
    <property type="entry name" value="Nucleoside diphosphate kinase-like domain"/>
    <property type="match status" value="2"/>
</dbReference>
<comment type="cofactor">
    <cofactor evidence="3">
        <name>Mg(2+)</name>
        <dbReference type="ChEBI" id="CHEBI:18420"/>
    </cofactor>
</comment>
<comment type="caution">
    <text evidence="14">Lacks conserved residue(s) required for the propagation of feature annotation.</text>
</comment>
<dbReference type="InterPro" id="IPR036850">
    <property type="entry name" value="NDK-like_dom_sf"/>
</dbReference>
<comment type="similarity">
    <text evidence="5 14 15">Belongs to the NDK family.</text>
</comment>
<evidence type="ECO:0000256" key="8">
    <source>
        <dbReference type="ARBA" id="ARBA00022741"/>
    </source>
</evidence>